<dbReference type="OrthoDB" id="3828616at2"/>
<evidence type="ECO:0000313" key="1">
    <source>
        <dbReference type="EMBL" id="TCO33056.1"/>
    </source>
</evidence>
<proteinExistence type="predicted"/>
<gene>
    <name evidence="1" type="ORF">EV652_10355</name>
</gene>
<accession>A0A4R2HQ94</accession>
<keyword evidence="2" id="KW-1185">Reference proteome</keyword>
<dbReference type="Proteomes" id="UP000294508">
    <property type="component" value="Unassembled WGS sequence"/>
</dbReference>
<comment type="caution">
    <text evidence="1">The sequence shown here is derived from an EMBL/GenBank/DDBJ whole genome shotgun (WGS) entry which is preliminary data.</text>
</comment>
<reference evidence="1 2" key="1">
    <citation type="journal article" date="2015" name="Stand. Genomic Sci.">
        <title>Genomic Encyclopedia of Bacterial and Archaeal Type Strains, Phase III: the genomes of soil and plant-associated and newly described type strains.</title>
        <authorList>
            <person name="Whitman W.B."/>
            <person name="Woyke T."/>
            <person name="Klenk H.P."/>
            <person name="Zhou Y."/>
            <person name="Lilburn T.G."/>
            <person name="Beck B.J."/>
            <person name="De Vos P."/>
            <person name="Vandamme P."/>
            <person name="Eisen J.A."/>
            <person name="Garrity G."/>
            <person name="Hugenholtz P."/>
            <person name="Kyrpides N.C."/>
        </authorList>
    </citation>
    <scope>NUCLEOTIDE SEQUENCE [LARGE SCALE GENOMIC DNA]</scope>
    <source>
        <strain evidence="1 2">VKM Ac-2572</strain>
    </source>
</reference>
<dbReference type="RefSeq" id="WP_132208557.1">
    <property type="nucleotide sequence ID" value="NZ_SLWN01000003.1"/>
</dbReference>
<sequence length="144" mass="16207">MELRGDDFDRIRREHLRGVRVRDFARVWLAAEQRADALKEQGREEGFVTGVVSACRWIANADVTYDVPVNGRRGGLALSPITRVHTLAIEELIEEEAVQAEVMALRGREWPDLPGYVAGVDATFAWTWRRSGRPPIEVPDQLAG</sequence>
<evidence type="ECO:0000313" key="2">
    <source>
        <dbReference type="Proteomes" id="UP000294508"/>
    </source>
</evidence>
<dbReference type="AlphaFoldDB" id="A0A4R2HQ94"/>
<name>A0A4R2HQ94_9ACTN</name>
<dbReference type="EMBL" id="SLWN01000003">
    <property type="protein sequence ID" value="TCO33056.1"/>
    <property type="molecule type" value="Genomic_DNA"/>
</dbReference>
<protein>
    <submittedName>
        <fullName evidence="1">Uncharacterized protein</fullName>
    </submittedName>
</protein>
<organism evidence="1 2">
    <name type="scientific">Kribbella steppae</name>
    <dbReference type="NCBI Taxonomy" id="2512223"/>
    <lineage>
        <taxon>Bacteria</taxon>
        <taxon>Bacillati</taxon>
        <taxon>Actinomycetota</taxon>
        <taxon>Actinomycetes</taxon>
        <taxon>Propionibacteriales</taxon>
        <taxon>Kribbellaceae</taxon>
        <taxon>Kribbella</taxon>
    </lineage>
</organism>